<evidence type="ECO:0000313" key="2">
    <source>
        <dbReference type="EMBL" id="TDZ39993.1"/>
    </source>
</evidence>
<keyword evidence="1" id="KW-1133">Transmembrane helix</keyword>
<organism evidence="2 3">
    <name type="scientific">Colletotrichum spinosum</name>
    <dbReference type="NCBI Taxonomy" id="1347390"/>
    <lineage>
        <taxon>Eukaryota</taxon>
        <taxon>Fungi</taxon>
        <taxon>Dikarya</taxon>
        <taxon>Ascomycota</taxon>
        <taxon>Pezizomycotina</taxon>
        <taxon>Sordariomycetes</taxon>
        <taxon>Hypocreomycetidae</taxon>
        <taxon>Glomerellales</taxon>
        <taxon>Glomerellaceae</taxon>
        <taxon>Colletotrichum</taxon>
        <taxon>Colletotrichum orbiculare species complex</taxon>
    </lineage>
</organism>
<evidence type="ECO:0000313" key="3">
    <source>
        <dbReference type="Proteomes" id="UP000295083"/>
    </source>
</evidence>
<feature type="transmembrane region" description="Helical" evidence="1">
    <location>
        <begin position="62"/>
        <end position="86"/>
    </location>
</feature>
<dbReference type="AlphaFoldDB" id="A0A4R8QY55"/>
<feature type="transmembrane region" description="Helical" evidence="1">
    <location>
        <begin position="134"/>
        <end position="153"/>
    </location>
</feature>
<protein>
    <submittedName>
        <fullName evidence="2">Uncharacterized protein</fullName>
    </submittedName>
</protein>
<proteinExistence type="predicted"/>
<keyword evidence="3" id="KW-1185">Reference proteome</keyword>
<dbReference type="Proteomes" id="UP000295083">
    <property type="component" value="Unassembled WGS sequence"/>
</dbReference>
<feature type="transmembrane region" description="Helical" evidence="1">
    <location>
        <begin position="30"/>
        <end position="50"/>
    </location>
</feature>
<name>A0A4R8QY55_9PEZI</name>
<gene>
    <name evidence="2" type="ORF">C8035_v004944</name>
</gene>
<comment type="caution">
    <text evidence="2">The sequence shown here is derived from an EMBL/GenBank/DDBJ whole genome shotgun (WGS) entry which is preliminary data.</text>
</comment>
<keyword evidence="1" id="KW-0472">Membrane</keyword>
<evidence type="ECO:0000256" key="1">
    <source>
        <dbReference type="SAM" id="Phobius"/>
    </source>
</evidence>
<keyword evidence="1" id="KW-0812">Transmembrane</keyword>
<accession>A0A4R8QY55</accession>
<dbReference type="EMBL" id="QAPG01000007">
    <property type="protein sequence ID" value="TDZ39993.1"/>
    <property type="molecule type" value="Genomic_DNA"/>
</dbReference>
<sequence>MSRYFPHTSYAEDQPLFRTILTVHVLARGYTTGAVVGLSAVSVATAYNFIRGVKPADTLRRALRTTGTASVVGTGLMGLALAGRMWGREEIEWRDRSWRLLENPGQVEVDDWTAGGVAIGLAAATGVRGRGWRAGAGAVGIGSVAGTLGYMVWRYGVHAGKFPVYIGVDEVVL</sequence>
<reference evidence="2 3" key="1">
    <citation type="submission" date="2018-11" db="EMBL/GenBank/DDBJ databases">
        <title>Genome sequence and assembly of Colletotrichum spinosum.</title>
        <authorList>
            <person name="Gan P."/>
            <person name="Shirasu K."/>
        </authorList>
    </citation>
    <scope>NUCLEOTIDE SEQUENCE [LARGE SCALE GENOMIC DNA]</scope>
    <source>
        <strain evidence="2 3">CBS 515.97</strain>
    </source>
</reference>